<evidence type="ECO:0000313" key="3">
    <source>
        <dbReference type="Proteomes" id="UP000287651"/>
    </source>
</evidence>
<evidence type="ECO:0000313" key="2">
    <source>
        <dbReference type="EMBL" id="RRT69569.1"/>
    </source>
</evidence>
<reference evidence="2 3" key="1">
    <citation type="journal article" date="2014" name="Agronomy (Basel)">
        <title>A Draft Genome Sequence for Ensete ventricosum, the Drought-Tolerant Tree Against Hunger.</title>
        <authorList>
            <person name="Harrison J."/>
            <person name="Moore K.A."/>
            <person name="Paszkiewicz K."/>
            <person name="Jones T."/>
            <person name="Grant M."/>
            <person name="Ambacheew D."/>
            <person name="Muzemil S."/>
            <person name="Studholme D.J."/>
        </authorList>
    </citation>
    <scope>NUCLEOTIDE SEQUENCE [LARGE SCALE GENOMIC DNA]</scope>
</reference>
<protein>
    <submittedName>
        <fullName evidence="2">Uncharacterized protein</fullName>
    </submittedName>
</protein>
<evidence type="ECO:0000256" key="1">
    <source>
        <dbReference type="SAM" id="MobiDB-lite"/>
    </source>
</evidence>
<dbReference type="Proteomes" id="UP000287651">
    <property type="component" value="Unassembled WGS sequence"/>
</dbReference>
<dbReference type="AlphaFoldDB" id="A0A426ZZX4"/>
<gene>
    <name evidence="2" type="ORF">B296_00034190</name>
</gene>
<sequence>MLRRLKLQRVLDWENTSVNIQHEEPHSIGVSSKLDIALRKESKNKALPASSVEAVWGYLSTTKMVCNSNNDISALDYPRITGFTDPDSIRVTRIRKFLYGSVKVCIRFSINPHAYGNSRLHGVFSATIATLAGGMYAESAYPCRLLAYRKKVGWKNVKNGKHRTARYISVRQLIGTRTSRYRAVPLKWAVGNRLREKSTVGSRLKKKKGRRRGKEERKIRGEEVPRAVLAWAPSSPAGDVSPRWERDRGD</sequence>
<accession>A0A426ZZX4</accession>
<dbReference type="EMBL" id="AMZH03004302">
    <property type="protein sequence ID" value="RRT69569.1"/>
    <property type="molecule type" value="Genomic_DNA"/>
</dbReference>
<organism evidence="2 3">
    <name type="scientific">Ensete ventricosum</name>
    <name type="common">Abyssinian banana</name>
    <name type="synonym">Musa ensete</name>
    <dbReference type="NCBI Taxonomy" id="4639"/>
    <lineage>
        <taxon>Eukaryota</taxon>
        <taxon>Viridiplantae</taxon>
        <taxon>Streptophyta</taxon>
        <taxon>Embryophyta</taxon>
        <taxon>Tracheophyta</taxon>
        <taxon>Spermatophyta</taxon>
        <taxon>Magnoliopsida</taxon>
        <taxon>Liliopsida</taxon>
        <taxon>Zingiberales</taxon>
        <taxon>Musaceae</taxon>
        <taxon>Ensete</taxon>
    </lineage>
</organism>
<feature type="region of interest" description="Disordered" evidence="1">
    <location>
        <begin position="231"/>
        <end position="250"/>
    </location>
</feature>
<feature type="region of interest" description="Disordered" evidence="1">
    <location>
        <begin position="199"/>
        <end position="221"/>
    </location>
</feature>
<feature type="compositionally biased region" description="Basic residues" evidence="1">
    <location>
        <begin position="203"/>
        <end position="212"/>
    </location>
</feature>
<feature type="non-terminal residue" evidence="2">
    <location>
        <position position="250"/>
    </location>
</feature>
<name>A0A426ZZX4_ENSVE</name>
<proteinExistence type="predicted"/>
<comment type="caution">
    <text evidence="2">The sequence shown here is derived from an EMBL/GenBank/DDBJ whole genome shotgun (WGS) entry which is preliminary data.</text>
</comment>